<reference evidence="1" key="1">
    <citation type="submission" date="2022-11" db="EMBL/GenBank/DDBJ databases">
        <title>Minimal conservation of predation-associated metabolite biosynthetic gene clusters underscores biosynthetic potential of Myxococcota including descriptions for ten novel species: Archangium lansinium sp. nov., Myxococcus landrumus sp. nov., Nannocystis bai.</title>
        <authorList>
            <person name="Ahearne A."/>
            <person name="Stevens C."/>
            <person name="Phillips K."/>
        </authorList>
    </citation>
    <scope>NUCLEOTIDE SEQUENCE</scope>
    <source>
        <strain evidence="1">Na p29</strain>
    </source>
</reference>
<comment type="caution">
    <text evidence="1">The sequence shown here is derived from an EMBL/GenBank/DDBJ whole genome shotgun (WGS) entry which is preliminary data.</text>
</comment>
<sequence>MSARGLAVLAGVELAEQDVEVMQVGPQQQRLLEVLDGPHVLGAGELLLVDEAERHVSLVVEAIHAHGELELVDGLGDPALAGVDDAEGVVGLGVPRRVLDRGQELALGGVEVAGPHRGERPPVALLGELARPPALLLLQLVELDLQAQLVELLLGLLGQRRAGIGGAELLVDGDRALEVVLLEQQVGLQPQRLGARLAPAGGAVAAVEVELLERRLALAVALSRRHGLLGLLAEQGGDGVADLRRPALGARVLLGDLEREVQPLVVVALVAAAHPLDQGAPLGQPQPARIVGAQQLEVVDGAPRAGVLARATGPQIGPTAQRPGVAGLQLEGVVVLAQGVVRPALALEPRGPAHADVELLHPLLGREPARLLERAVLLGRQRQLGQRVVDRLDGGLVGLAGLLARLADRRDRRRRGHGWAGPQDMCEQACPKAHCRSDMSLAHGR</sequence>
<keyword evidence="2" id="KW-1185">Reference proteome</keyword>
<evidence type="ECO:0000313" key="1">
    <source>
        <dbReference type="EMBL" id="MCY1007480.1"/>
    </source>
</evidence>
<organism evidence="1 2">
    <name type="scientific">Nannocystis pusilla</name>
    <dbReference type="NCBI Taxonomy" id="889268"/>
    <lineage>
        <taxon>Bacteria</taxon>
        <taxon>Pseudomonadati</taxon>
        <taxon>Myxococcota</taxon>
        <taxon>Polyangia</taxon>
        <taxon>Nannocystales</taxon>
        <taxon>Nannocystaceae</taxon>
        <taxon>Nannocystis</taxon>
    </lineage>
</organism>
<proteinExistence type="predicted"/>
<protein>
    <submittedName>
        <fullName evidence="1">Uncharacterized protein</fullName>
    </submittedName>
</protein>
<name>A0A9X3IXY7_9BACT</name>
<accession>A0A9X3IXY7</accession>
<dbReference type="Proteomes" id="UP001150924">
    <property type="component" value="Unassembled WGS sequence"/>
</dbReference>
<evidence type="ECO:0000313" key="2">
    <source>
        <dbReference type="Proteomes" id="UP001150924"/>
    </source>
</evidence>
<dbReference type="AlphaFoldDB" id="A0A9X3IXY7"/>
<gene>
    <name evidence="1" type="ORF">OV079_18370</name>
</gene>
<dbReference type="EMBL" id="JAPNKE010000002">
    <property type="protein sequence ID" value="MCY1007480.1"/>
    <property type="molecule type" value="Genomic_DNA"/>
</dbReference>